<dbReference type="EMBL" id="UGYW01000002">
    <property type="protein sequence ID" value="SUJ29954.1"/>
    <property type="molecule type" value="Genomic_DNA"/>
</dbReference>
<gene>
    <name evidence="1" type="ORF">NCTC11388_04706</name>
</gene>
<evidence type="ECO:0000313" key="1">
    <source>
        <dbReference type="EMBL" id="SUJ29954.1"/>
    </source>
</evidence>
<evidence type="ECO:0000313" key="2">
    <source>
        <dbReference type="Proteomes" id="UP000254893"/>
    </source>
</evidence>
<dbReference type="RefSeq" id="WP_115171832.1">
    <property type="nucleotide sequence ID" value="NZ_UGYW01000002.1"/>
</dbReference>
<dbReference type="AlphaFoldDB" id="A0A380CWY9"/>
<proteinExistence type="predicted"/>
<accession>A0A380CWY9</accession>
<protein>
    <recommendedName>
        <fullName evidence="3">DNA alkylation repair enzyme</fullName>
    </recommendedName>
</protein>
<sequence>MPDKDNIELEKQIKRFLDILKRNKQEYLSPIQSGNIDSRALFNLCFDYYDSNLPLHASWLLEKYVKAEPSELQLLHADIITRLNDVCIEGSQRIFGNILICILDKRSNIVLNPDQEEIIIETIFNWMITPDKAVAVVANCFEILYYLSNKHSWVKEELAAQIEYFLKEGPPSIQSRGKKILSRIRKNI</sequence>
<name>A0A380CWY9_SPHSI</name>
<dbReference type="SUPFAM" id="SSF48371">
    <property type="entry name" value="ARM repeat"/>
    <property type="match status" value="1"/>
</dbReference>
<dbReference type="InterPro" id="IPR016024">
    <property type="entry name" value="ARM-type_fold"/>
</dbReference>
<reference evidence="1 2" key="1">
    <citation type="submission" date="2018-06" db="EMBL/GenBank/DDBJ databases">
        <authorList>
            <consortium name="Pathogen Informatics"/>
            <person name="Doyle S."/>
        </authorList>
    </citation>
    <scope>NUCLEOTIDE SEQUENCE [LARGE SCALE GENOMIC DNA]</scope>
    <source>
        <strain evidence="1 2">NCTC11388</strain>
    </source>
</reference>
<dbReference type="Proteomes" id="UP000254893">
    <property type="component" value="Unassembled WGS sequence"/>
</dbReference>
<organism evidence="1 2">
    <name type="scientific">Sphingobacterium spiritivorum</name>
    <name type="common">Flavobacterium spiritivorum</name>
    <dbReference type="NCBI Taxonomy" id="258"/>
    <lineage>
        <taxon>Bacteria</taxon>
        <taxon>Pseudomonadati</taxon>
        <taxon>Bacteroidota</taxon>
        <taxon>Sphingobacteriia</taxon>
        <taxon>Sphingobacteriales</taxon>
        <taxon>Sphingobacteriaceae</taxon>
        <taxon>Sphingobacterium</taxon>
    </lineage>
</organism>
<evidence type="ECO:0008006" key="3">
    <source>
        <dbReference type="Google" id="ProtNLM"/>
    </source>
</evidence>